<evidence type="ECO:0000313" key="3">
    <source>
        <dbReference type="Proteomes" id="UP001335910"/>
    </source>
</evidence>
<proteinExistence type="predicted"/>
<comment type="caution">
    <text evidence="2">The sequence shown here is derived from an EMBL/GenBank/DDBJ whole genome shotgun (WGS) entry which is preliminary data.</text>
</comment>
<name>A0ABU7UJ10_LELAM</name>
<dbReference type="Proteomes" id="UP001335910">
    <property type="component" value="Unassembled WGS sequence"/>
</dbReference>
<dbReference type="Pfam" id="PF00419">
    <property type="entry name" value="Fimbrial"/>
    <property type="match status" value="1"/>
</dbReference>
<organism evidence="2 3">
    <name type="scientific">Lelliottia amnigena</name>
    <name type="common">Enterobacter amnigenus</name>
    <dbReference type="NCBI Taxonomy" id="61646"/>
    <lineage>
        <taxon>Bacteria</taxon>
        <taxon>Pseudomonadati</taxon>
        <taxon>Pseudomonadota</taxon>
        <taxon>Gammaproteobacteria</taxon>
        <taxon>Enterobacterales</taxon>
        <taxon>Enterobacteriaceae</taxon>
        <taxon>Lelliottia</taxon>
    </lineage>
</organism>
<gene>
    <name evidence="2" type="ORF">V4839_21940</name>
</gene>
<reference evidence="2 3" key="1">
    <citation type="submission" date="2023-10" db="EMBL/GenBank/DDBJ databases">
        <title>Wastewater isolates of ESBL- and carbapenemase-producing Gram-negative bacteria from New Zealand.</title>
        <authorList>
            <person name="Straub C."/>
            <person name="Weaver L."/>
            <person name="Cornelius A."/>
            <person name="Mcgill E."/>
            <person name="Dyet K."/>
            <person name="White L."/>
            <person name="Pattis I."/>
        </authorList>
    </citation>
    <scope>NUCLEOTIDE SEQUENCE [LARGE SCALE GENOMIC DNA]</scope>
    <source>
        <strain evidence="2 3">ESBL35</strain>
    </source>
</reference>
<dbReference type="InterPro" id="IPR036937">
    <property type="entry name" value="Adhesion_dom_fimbrial_sf"/>
</dbReference>
<feature type="domain" description="Fimbrial-type adhesion" evidence="1">
    <location>
        <begin position="199"/>
        <end position="343"/>
    </location>
</feature>
<dbReference type="SUPFAM" id="SSF49401">
    <property type="entry name" value="Bacterial adhesins"/>
    <property type="match status" value="1"/>
</dbReference>
<protein>
    <submittedName>
        <fullName evidence="2">Fimbrial protein</fullName>
    </submittedName>
</protein>
<evidence type="ECO:0000259" key="1">
    <source>
        <dbReference type="Pfam" id="PF00419"/>
    </source>
</evidence>
<keyword evidence="3" id="KW-1185">Reference proteome</keyword>
<accession>A0ABU7UJ10</accession>
<dbReference type="EMBL" id="JAZKLI010000002">
    <property type="protein sequence ID" value="MEE9686104.1"/>
    <property type="molecule type" value="Genomic_DNA"/>
</dbReference>
<dbReference type="InterPro" id="IPR008966">
    <property type="entry name" value="Adhesion_dom_sf"/>
</dbReference>
<dbReference type="InterPro" id="IPR000259">
    <property type="entry name" value="Adhesion_dom_fimbrial"/>
</dbReference>
<evidence type="ECO:0000313" key="2">
    <source>
        <dbReference type="EMBL" id="MEE9686104.1"/>
    </source>
</evidence>
<dbReference type="Gene3D" id="2.60.40.1090">
    <property type="entry name" value="Fimbrial-type adhesion domain"/>
    <property type="match status" value="1"/>
</dbReference>
<dbReference type="RefSeq" id="WP_331391008.1">
    <property type="nucleotide sequence ID" value="NZ_JAZKLB010000002.1"/>
</dbReference>
<sequence length="344" mass="35486">MNQSSTTLRNTWLKADGICNWLLALLTCVVIYLSLPGTANAEICTGWGSELEKEVNLGLPATIDIPVSATPGTVLASGTVAVPALVCRNETTGKAETMTNLTWGAGTSSGDGIRYISPGIGIILSYHTTNGGSVLLPADTVASNDTNGLDWQSVDWKVIRAPGTVTTGRTFSGLLASLTQVAVAEPGLTPPTLRLTVNTSPVVAASCTLATDTNMVVLPDTPIEELRRNGYSRSRDVVAYITCPADTTISGGTNLTLTAIQAESDSSLVKSTGTAQGVAIEVLEGNARISAAGGTVKQALFRQGDSTSSPGATQSLSVRMVRNPGETVSPGSVKGTFTLTLTVN</sequence>